<reference evidence="3 4" key="1">
    <citation type="journal article" date="2023" name="Hortic Res">
        <title>Pangenome of water caltrop reveals structural variations and asymmetric subgenome divergence after allopolyploidization.</title>
        <authorList>
            <person name="Zhang X."/>
            <person name="Chen Y."/>
            <person name="Wang L."/>
            <person name="Yuan Y."/>
            <person name="Fang M."/>
            <person name="Shi L."/>
            <person name="Lu R."/>
            <person name="Comes H.P."/>
            <person name="Ma Y."/>
            <person name="Chen Y."/>
            <person name="Huang G."/>
            <person name="Zhou Y."/>
            <person name="Zheng Z."/>
            <person name="Qiu Y."/>
        </authorList>
    </citation>
    <scope>NUCLEOTIDE SEQUENCE [LARGE SCALE GENOMIC DNA]</scope>
    <source>
        <strain evidence="3">F231</strain>
    </source>
</reference>
<evidence type="ECO:0000313" key="4">
    <source>
        <dbReference type="Proteomes" id="UP001346149"/>
    </source>
</evidence>
<name>A0AAN7KDE4_TRANT</name>
<keyword evidence="2" id="KW-0472">Membrane</keyword>
<evidence type="ECO:0000313" key="3">
    <source>
        <dbReference type="EMBL" id="KAK4762458.1"/>
    </source>
</evidence>
<evidence type="ECO:0000256" key="2">
    <source>
        <dbReference type="SAM" id="Phobius"/>
    </source>
</evidence>
<organism evidence="3 4">
    <name type="scientific">Trapa natans</name>
    <name type="common">Water chestnut</name>
    <dbReference type="NCBI Taxonomy" id="22666"/>
    <lineage>
        <taxon>Eukaryota</taxon>
        <taxon>Viridiplantae</taxon>
        <taxon>Streptophyta</taxon>
        <taxon>Embryophyta</taxon>
        <taxon>Tracheophyta</taxon>
        <taxon>Spermatophyta</taxon>
        <taxon>Magnoliopsida</taxon>
        <taxon>eudicotyledons</taxon>
        <taxon>Gunneridae</taxon>
        <taxon>Pentapetalae</taxon>
        <taxon>rosids</taxon>
        <taxon>malvids</taxon>
        <taxon>Myrtales</taxon>
        <taxon>Lythraceae</taxon>
        <taxon>Trapa</taxon>
    </lineage>
</organism>
<keyword evidence="4" id="KW-1185">Reference proteome</keyword>
<dbReference type="PANTHER" id="PTHR37206">
    <property type="entry name" value="TRANSMEMBRANE PROTEIN"/>
    <property type="match status" value="1"/>
</dbReference>
<keyword evidence="2" id="KW-0812">Transmembrane</keyword>
<dbReference type="PANTHER" id="PTHR37206:SF4">
    <property type="entry name" value="TRANSMEMBRANE PROTEIN"/>
    <property type="match status" value="1"/>
</dbReference>
<gene>
    <name evidence="3" type="ORF">SAY86_008226</name>
</gene>
<accession>A0AAN7KDE4</accession>
<dbReference type="AlphaFoldDB" id="A0AAN7KDE4"/>
<feature type="compositionally biased region" description="Basic and acidic residues" evidence="1">
    <location>
        <begin position="57"/>
        <end position="69"/>
    </location>
</feature>
<proteinExistence type="predicted"/>
<evidence type="ECO:0008006" key="5">
    <source>
        <dbReference type="Google" id="ProtNLM"/>
    </source>
</evidence>
<feature type="compositionally biased region" description="Low complexity" evidence="1">
    <location>
        <begin position="79"/>
        <end position="89"/>
    </location>
</feature>
<dbReference type="Proteomes" id="UP001346149">
    <property type="component" value="Unassembled WGS sequence"/>
</dbReference>
<keyword evidence="2" id="KW-1133">Transmembrane helix</keyword>
<evidence type="ECO:0000256" key="1">
    <source>
        <dbReference type="SAM" id="MobiDB-lite"/>
    </source>
</evidence>
<feature type="transmembrane region" description="Helical" evidence="2">
    <location>
        <begin position="132"/>
        <end position="151"/>
    </location>
</feature>
<protein>
    <recommendedName>
        <fullName evidence="5">Transmembrane protein</fullName>
    </recommendedName>
</protein>
<feature type="region of interest" description="Disordered" evidence="1">
    <location>
        <begin position="51"/>
        <end position="89"/>
    </location>
</feature>
<sequence>MDEPDGAMDDWEHIEIPDELRHSRSSPPPTPTPPLAAAGVTIENFLSFSSTSADFPPSDHESLDLDDSSKLTSPPPRSPMSSSLGASLSKDGLSVGSAGLSPGEGTDRRSGVRGIVRRAWDRLCFGFSVWKIFSTAGVVGMVAAAAALVYVKVIMRRRRRALPQRRVGVSEENTNHMILLIKEKDQRINQLLLQIARMNELISVRRQVPVLRVE</sequence>
<dbReference type="EMBL" id="JAXQNO010000024">
    <property type="protein sequence ID" value="KAK4762458.1"/>
    <property type="molecule type" value="Genomic_DNA"/>
</dbReference>
<feature type="region of interest" description="Disordered" evidence="1">
    <location>
        <begin position="1"/>
        <end position="38"/>
    </location>
</feature>
<comment type="caution">
    <text evidence="3">The sequence shown here is derived from an EMBL/GenBank/DDBJ whole genome shotgun (WGS) entry which is preliminary data.</text>
</comment>
<feature type="compositionally biased region" description="Basic and acidic residues" evidence="1">
    <location>
        <begin position="10"/>
        <end position="22"/>
    </location>
</feature>